<organism evidence="1 2">
    <name type="scientific">Dichelobacter nodosus (strain VCS1703A)</name>
    <dbReference type="NCBI Taxonomy" id="246195"/>
    <lineage>
        <taxon>Bacteria</taxon>
        <taxon>Pseudomonadati</taxon>
        <taxon>Pseudomonadota</taxon>
        <taxon>Gammaproteobacteria</taxon>
        <taxon>Cardiobacteriales</taxon>
        <taxon>Cardiobacteriaceae</taxon>
        <taxon>Dichelobacter</taxon>
    </lineage>
</organism>
<accession>A5EXN4</accession>
<dbReference type="eggNOG" id="COG2841">
    <property type="taxonomic scope" value="Bacteria"/>
</dbReference>
<dbReference type="HOGENOM" id="CLU_165482_2_0_6"/>
<dbReference type="Gene3D" id="6.10.280.50">
    <property type="match status" value="1"/>
</dbReference>
<dbReference type="Proteomes" id="UP000000248">
    <property type="component" value="Chromosome"/>
</dbReference>
<sequence length="73" mass="8784">MFDEYRDLIETLKNNDNHFARLFNEHSALDAEITRLINTSTATLQHDEIEQKKRRKLQLKDEIYKILKEHADN</sequence>
<name>A5EXN4_DICNV</name>
<dbReference type="EMBL" id="CP000513">
    <property type="protein sequence ID" value="ABQ13983.1"/>
    <property type="molecule type" value="Genomic_DNA"/>
</dbReference>
<dbReference type="STRING" id="246195.DNO_1105"/>
<dbReference type="InterPro" id="IPR007420">
    <property type="entry name" value="DUF465"/>
</dbReference>
<keyword evidence="2" id="KW-1185">Reference proteome</keyword>
<proteinExistence type="predicted"/>
<gene>
    <name evidence="1" type="ordered locus">DNO_1105</name>
</gene>
<dbReference type="AlphaFoldDB" id="A5EXN4"/>
<dbReference type="OrthoDB" id="5616367at2"/>
<dbReference type="RefSeq" id="WP_012031409.1">
    <property type="nucleotide sequence ID" value="NC_009446.1"/>
</dbReference>
<dbReference type="Pfam" id="PF04325">
    <property type="entry name" value="DUF465"/>
    <property type="match status" value="1"/>
</dbReference>
<reference evidence="1 2" key="1">
    <citation type="journal article" date="2007" name="Nat. Biotechnol.">
        <title>Genome sequence and identification of candidate vaccine antigens from the animal pathogen Dichelobacter nodosus.</title>
        <authorList>
            <person name="Myers G.S."/>
            <person name="Parker D."/>
            <person name="Al-Hasani K."/>
            <person name="Kennan R.M."/>
            <person name="Seemann T."/>
            <person name="Ren Q."/>
            <person name="Badger J.H."/>
            <person name="Selengut J.D."/>
            <person name="Deboy R.T."/>
            <person name="Tettelin H."/>
            <person name="Boyce J.D."/>
            <person name="McCarl V.P."/>
            <person name="Han X."/>
            <person name="Nelson W.C."/>
            <person name="Madupu R."/>
            <person name="Mohamoud Y."/>
            <person name="Holley T."/>
            <person name="Fedorova N."/>
            <person name="Khouri H."/>
            <person name="Bottomley S.P."/>
            <person name="Whittington R.J."/>
            <person name="Adler B."/>
            <person name="Songer J.G."/>
            <person name="Rood J.I."/>
            <person name="Paulsen I.T."/>
        </authorList>
    </citation>
    <scope>NUCLEOTIDE SEQUENCE [LARGE SCALE GENOMIC DNA]</scope>
    <source>
        <strain evidence="1 2">VCS1703A</strain>
    </source>
</reference>
<dbReference type="InterPro" id="IPR038444">
    <property type="entry name" value="DUF465_sf"/>
</dbReference>
<evidence type="ECO:0008006" key="3">
    <source>
        <dbReference type="Google" id="ProtNLM"/>
    </source>
</evidence>
<evidence type="ECO:0000313" key="1">
    <source>
        <dbReference type="EMBL" id="ABQ13983.1"/>
    </source>
</evidence>
<protein>
    <recommendedName>
        <fullName evidence="3">DUF465 domain-containing protein</fullName>
    </recommendedName>
</protein>
<evidence type="ECO:0000313" key="2">
    <source>
        <dbReference type="Proteomes" id="UP000000248"/>
    </source>
</evidence>
<dbReference type="KEGG" id="dno:DNO_1105"/>